<dbReference type="GO" id="GO:0017004">
    <property type="term" value="P:cytochrome complex assembly"/>
    <property type="evidence" value="ECO:0007669"/>
    <property type="project" value="UniProtKB-KW"/>
</dbReference>
<evidence type="ECO:0000259" key="7">
    <source>
        <dbReference type="Pfam" id="PF01578"/>
    </source>
</evidence>
<keyword evidence="3" id="KW-0201">Cytochrome c-type biogenesis</keyword>
<feature type="transmembrane region" description="Helical" evidence="6">
    <location>
        <begin position="67"/>
        <end position="85"/>
    </location>
</feature>
<keyword evidence="4 6" id="KW-1133">Transmembrane helix</keyword>
<proteinExistence type="predicted"/>
<comment type="caution">
    <text evidence="8">The sequence shown here is derived from an EMBL/GenBank/DDBJ whole genome shotgun (WGS) entry which is preliminary data.</text>
</comment>
<feature type="transmembrane region" description="Helical" evidence="6">
    <location>
        <begin position="6"/>
        <end position="26"/>
    </location>
</feature>
<name>A0A644YXS6_9ZZZZ</name>
<evidence type="ECO:0000313" key="8">
    <source>
        <dbReference type="EMBL" id="MPM33282.1"/>
    </source>
</evidence>
<keyword evidence="2 6" id="KW-0812">Transmembrane</keyword>
<dbReference type="GO" id="GO:0005886">
    <property type="term" value="C:plasma membrane"/>
    <property type="evidence" value="ECO:0007669"/>
    <property type="project" value="TreeGrafter"/>
</dbReference>
<dbReference type="Pfam" id="PF01578">
    <property type="entry name" value="Cytochrom_C_asm"/>
    <property type="match status" value="1"/>
</dbReference>
<dbReference type="GO" id="GO:0020037">
    <property type="term" value="F:heme binding"/>
    <property type="evidence" value="ECO:0007669"/>
    <property type="project" value="InterPro"/>
</dbReference>
<dbReference type="AlphaFoldDB" id="A0A644YXS6"/>
<dbReference type="InterPro" id="IPR017562">
    <property type="entry name" value="Cyt_c_biogenesis_CcsA"/>
</dbReference>
<evidence type="ECO:0000256" key="4">
    <source>
        <dbReference type="ARBA" id="ARBA00022989"/>
    </source>
</evidence>
<dbReference type="NCBIfam" id="TIGR03144">
    <property type="entry name" value="cytochr_II_ccsB"/>
    <property type="match status" value="1"/>
</dbReference>
<comment type="subcellular location">
    <subcellularLocation>
        <location evidence="1">Membrane</location>
        <topology evidence="1">Multi-pass membrane protein</topology>
    </subcellularLocation>
</comment>
<dbReference type="PANTHER" id="PTHR30071">
    <property type="entry name" value="HEME EXPORTER PROTEIN C"/>
    <property type="match status" value="1"/>
</dbReference>
<dbReference type="PANTHER" id="PTHR30071:SF1">
    <property type="entry name" value="CYTOCHROME B_B6 PROTEIN-RELATED"/>
    <property type="match status" value="1"/>
</dbReference>
<dbReference type="EMBL" id="VSSQ01006611">
    <property type="protein sequence ID" value="MPM33282.1"/>
    <property type="molecule type" value="Genomic_DNA"/>
</dbReference>
<feature type="transmembrane region" description="Helical" evidence="6">
    <location>
        <begin position="35"/>
        <end position="55"/>
    </location>
</feature>
<evidence type="ECO:0000256" key="5">
    <source>
        <dbReference type="ARBA" id="ARBA00023136"/>
    </source>
</evidence>
<feature type="transmembrane region" description="Helical" evidence="6">
    <location>
        <begin position="173"/>
        <end position="194"/>
    </location>
</feature>
<organism evidence="8">
    <name type="scientific">bioreactor metagenome</name>
    <dbReference type="NCBI Taxonomy" id="1076179"/>
    <lineage>
        <taxon>unclassified sequences</taxon>
        <taxon>metagenomes</taxon>
        <taxon>ecological metagenomes</taxon>
    </lineage>
</organism>
<feature type="transmembrane region" description="Helical" evidence="6">
    <location>
        <begin position="92"/>
        <end position="110"/>
    </location>
</feature>
<keyword evidence="5 6" id="KW-0472">Membrane</keyword>
<feature type="transmembrane region" description="Helical" evidence="6">
    <location>
        <begin position="214"/>
        <end position="229"/>
    </location>
</feature>
<sequence length="269" mass="30284">MLDIIFFSAIVCFFAAMIFQFSSVILKKDIAAKAAWYFTLLGFAVITAYLVARGIDAGRLPLSNQFEFAASFGWGIALFCVVMYLRIKQGWVLTAGLPTSFLALSYAAFLPREIGELMPALRSAWFGLHIGSAVFSYSAFAMAGAVGVKYLIDEGKKTLPDTKMQHTEQLLQLDYFSYRLVAVGFLMLTVVILSGCVWAEQAWSTFWSWDPKETWALITWIIYALYLHLRMRKNWQGKRMAWFAIIAVVTVIFTFVGVNTLMSGLHSYA</sequence>
<feature type="domain" description="Cytochrome c assembly protein" evidence="7">
    <location>
        <begin position="67"/>
        <end position="266"/>
    </location>
</feature>
<reference evidence="8" key="1">
    <citation type="submission" date="2019-08" db="EMBL/GenBank/DDBJ databases">
        <authorList>
            <person name="Kucharzyk K."/>
            <person name="Murdoch R.W."/>
            <person name="Higgins S."/>
            <person name="Loffler F."/>
        </authorList>
    </citation>
    <scope>NUCLEOTIDE SEQUENCE</scope>
</reference>
<protein>
    <submittedName>
        <fullName evidence="8">Cytochrome c biogenesis protein CcsA</fullName>
    </submittedName>
</protein>
<dbReference type="InterPro" id="IPR002541">
    <property type="entry name" value="Cyt_c_assembly"/>
</dbReference>
<evidence type="ECO:0000256" key="6">
    <source>
        <dbReference type="SAM" id="Phobius"/>
    </source>
</evidence>
<evidence type="ECO:0000256" key="2">
    <source>
        <dbReference type="ARBA" id="ARBA00022692"/>
    </source>
</evidence>
<dbReference type="InterPro" id="IPR045062">
    <property type="entry name" value="Cyt_c_biogenesis_CcsA/CcmC"/>
</dbReference>
<evidence type="ECO:0000256" key="3">
    <source>
        <dbReference type="ARBA" id="ARBA00022748"/>
    </source>
</evidence>
<feature type="transmembrane region" description="Helical" evidence="6">
    <location>
        <begin position="241"/>
        <end position="262"/>
    </location>
</feature>
<accession>A0A644YXS6</accession>
<feature type="transmembrane region" description="Helical" evidence="6">
    <location>
        <begin position="130"/>
        <end position="152"/>
    </location>
</feature>
<gene>
    <name evidence="8" type="primary">ccsA_17</name>
    <name evidence="8" type="ORF">SDC9_79852</name>
</gene>
<evidence type="ECO:0000256" key="1">
    <source>
        <dbReference type="ARBA" id="ARBA00004141"/>
    </source>
</evidence>